<dbReference type="AlphaFoldDB" id="A0A3M7Q909"/>
<gene>
    <name evidence="1" type="ORF">BpHYR1_046578</name>
</gene>
<name>A0A3M7Q909_BRAPC</name>
<sequence>MIDLEKWTLKHFLDKEKGADKTGEVKLVYLPSKNTINILDNSVFDECSNKSQKSSGKSTVRIVLIKEFDVPF</sequence>
<accession>A0A3M7Q909</accession>
<dbReference type="EMBL" id="REGN01006910">
    <property type="protein sequence ID" value="RNA07886.1"/>
    <property type="molecule type" value="Genomic_DNA"/>
</dbReference>
<organism evidence="1 2">
    <name type="scientific">Brachionus plicatilis</name>
    <name type="common">Marine rotifer</name>
    <name type="synonym">Brachionus muelleri</name>
    <dbReference type="NCBI Taxonomy" id="10195"/>
    <lineage>
        <taxon>Eukaryota</taxon>
        <taxon>Metazoa</taxon>
        <taxon>Spiralia</taxon>
        <taxon>Gnathifera</taxon>
        <taxon>Rotifera</taxon>
        <taxon>Eurotatoria</taxon>
        <taxon>Monogononta</taxon>
        <taxon>Pseudotrocha</taxon>
        <taxon>Ploima</taxon>
        <taxon>Brachionidae</taxon>
        <taxon>Brachionus</taxon>
    </lineage>
</organism>
<evidence type="ECO:0000313" key="1">
    <source>
        <dbReference type="EMBL" id="RNA07886.1"/>
    </source>
</evidence>
<dbReference type="Proteomes" id="UP000276133">
    <property type="component" value="Unassembled WGS sequence"/>
</dbReference>
<evidence type="ECO:0000313" key="2">
    <source>
        <dbReference type="Proteomes" id="UP000276133"/>
    </source>
</evidence>
<reference evidence="1 2" key="1">
    <citation type="journal article" date="2018" name="Sci. Rep.">
        <title>Genomic signatures of local adaptation to the degree of environmental predictability in rotifers.</title>
        <authorList>
            <person name="Franch-Gras L."/>
            <person name="Hahn C."/>
            <person name="Garcia-Roger E.M."/>
            <person name="Carmona M.J."/>
            <person name="Serra M."/>
            <person name="Gomez A."/>
        </authorList>
    </citation>
    <scope>NUCLEOTIDE SEQUENCE [LARGE SCALE GENOMIC DNA]</scope>
    <source>
        <strain evidence="1">HYR1</strain>
    </source>
</reference>
<comment type="caution">
    <text evidence="1">The sequence shown here is derived from an EMBL/GenBank/DDBJ whole genome shotgun (WGS) entry which is preliminary data.</text>
</comment>
<proteinExistence type="predicted"/>
<keyword evidence="2" id="KW-1185">Reference proteome</keyword>
<protein>
    <submittedName>
        <fullName evidence="1">Uncharacterized protein</fullName>
    </submittedName>
</protein>